<dbReference type="AlphaFoldDB" id="G0UTD5"/>
<proteinExistence type="predicted"/>
<protein>
    <submittedName>
        <fullName evidence="1">Uncharacterized protein</fullName>
    </submittedName>
</protein>
<dbReference type="PANTHER" id="PTHR38827">
    <property type="entry name" value="T. BRUCEI SPP.-SPECIFIC PROTEIN-RELATED"/>
    <property type="match status" value="1"/>
</dbReference>
<accession>G0UTD5</accession>
<sequence>MYGRHVFGSSGIPALMYTKLRICSQAQARRRLPSLVPLLPAMATASRAVLPSVVCATPTVQMLETSEFDPVLLNSYLECISPMRVGFLRLMELWGIGRVVMSCSVLPVQPAIMVVR</sequence>
<organism evidence="1">
    <name type="scientific">Trypanosoma congolense (strain IL3000)</name>
    <dbReference type="NCBI Taxonomy" id="1068625"/>
    <lineage>
        <taxon>Eukaryota</taxon>
        <taxon>Discoba</taxon>
        <taxon>Euglenozoa</taxon>
        <taxon>Kinetoplastea</taxon>
        <taxon>Metakinetoplastina</taxon>
        <taxon>Trypanosomatida</taxon>
        <taxon>Trypanosomatidae</taxon>
        <taxon>Trypanosoma</taxon>
        <taxon>Nannomonas</taxon>
    </lineage>
</organism>
<gene>
    <name evidence="1" type="ORF">TCIL3000_9_430</name>
</gene>
<dbReference type="VEuPathDB" id="TriTrypDB:TcIL3000_9_430"/>
<evidence type="ECO:0000313" key="1">
    <source>
        <dbReference type="EMBL" id="CCC92649.1"/>
    </source>
</evidence>
<reference evidence="1" key="1">
    <citation type="journal article" date="2012" name="Proc. Natl. Acad. Sci. U.S.A.">
        <title>Antigenic diversity is generated by distinct evolutionary mechanisms in African trypanosome species.</title>
        <authorList>
            <person name="Jackson A.P."/>
            <person name="Berry A."/>
            <person name="Aslett M."/>
            <person name="Allison H.C."/>
            <person name="Burton P."/>
            <person name="Vavrova-Anderson J."/>
            <person name="Brown R."/>
            <person name="Browne H."/>
            <person name="Corton N."/>
            <person name="Hauser H."/>
            <person name="Gamble J."/>
            <person name="Gilderthorp R."/>
            <person name="Marcello L."/>
            <person name="McQuillan J."/>
            <person name="Otto T.D."/>
            <person name="Quail M.A."/>
            <person name="Sanders M.J."/>
            <person name="van Tonder A."/>
            <person name="Ginger M.L."/>
            <person name="Field M.C."/>
            <person name="Barry J.D."/>
            <person name="Hertz-Fowler C."/>
            <person name="Berriman M."/>
        </authorList>
    </citation>
    <scope>NUCLEOTIDE SEQUENCE</scope>
    <source>
        <strain evidence="1">IL3000</strain>
    </source>
</reference>
<dbReference type="PANTHER" id="PTHR38827:SF2">
    <property type="match status" value="1"/>
</dbReference>
<dbReference type="EMBL" id="HE575322">
    <property type="protein sequence ID" value="CCC92649.1"/>
    <property type="molecule type" value="Genomic_DNA"/>
</dbReference>
<name>G0UTD5_TRYCI</name>